<evidence type="ECO:0000313" key="4">
    <source>
        <dbReference type="EMBL" id="KIR78735.1"/>
    </source>
</evidence>
<gene>
    <name evidence="4" type="ORF">I306_04241</name>
</gene>
<dbReference type="Gene3D" id="3.90.400.10">
    <property type="entry name" value="Oligo-1,6-glucosidase, Domain 2"/>
    <property type="match status" value="1"/>
</dbReference>
<dbReference type="Proteomes" id="UP000054272">
    <property type="component" value="Unassembled WGS sequence"/>
</dbReference>
<dbReference type="InterPro" id="IPR045857">
    <property type="entry name" value="O16G_dom_2"/>
</dbReference>
<name>A0ABR5BSU3_9TREE</name>
<dbReference type="InterPro" id="IPR017853">
    <property type="entry name" value="GH"/>
</dbReference>
<accession>A0ABR5BSU3</accession>
<sequence length="455" mass="53212">MTRSIVHSGKISKAWWKSAVVYQIYPASFSDSNGDGIGDINGIIAKLDYLKDLGVDVIWLSPIFKSPQVDMGYDVSDYCDIHAPYGTIEDVEHLLAELHKRQMKLLLDLVVNHTSDEHPWFVESRASKSAPKRDWYIWRPAKYASDGRRMPPNNWKGSFGGSVWEWDEATEEYYLHYYDAKQPDLNFENPEMRAAIYKMMQFWLDKGCDGFRDISFPDAPVTDPKSEWQDFPRKEGPRVHEYIREMNDQVLCKYDILTVGELNHHTPEMMLRYVHPDRREIQMGFSFDHVNIGLGPKQGRHIVEPWRLPEFKAIIARWQALRDAGGWHALYLENHDQPRSISRFANDSPKWRTSSGKLLCMLHTTLFGTVYLHQGQEIGMINIPKDWPLDEWKDIQTQNWSDEPHAGFSSSQPWMRIPDDYKMWNVALQAKDPDSLLSFWKDMLAFRKREENILV</sequence>
<evidence type="ECO:0000256" key="1">
    <source>
        <dbReference type="ARBA" id="ARBA00008061"/>
    </source>
</evidence>
<evidence type="ECO:0000313" key="5">
    <source>
        <dbReference type="Proteomes" id="UP000054272"/>
    </source>
</evidence>
<comment type="similarity">
    <text evidence="1">Belongs to the glycosyl hydrolase 13 family.</text>
</comment>
<evidence type="ECO:0000256" key="2">
    <source>
        <dbReference type="ARBA" id="ARBA00026248"/>
    </source>
</evidence>
<keyword evidence="2" id="KW-0462">Maltose metabolism</keyword>
<dbReference type="Pfam" id="PF00128">
    <property type="entry name" value="Alpha-amylase"/>
    <property type="match status" value="1"/>
</dbReference>
<protein>
    <recommendedName>
        <fullName evidence="3">Glycosyl hydrolase family 13 catalytic domain-containing protein</fullName>
    </recommendedName>
</protein>
<reference evidence="4 5" key="1">
    <citation type="submission" date="2015-01" db="EMBL/GenBank/DDBJ databases">
        <title>The Genome Sequence of Cryptococcus gattii EJB2.</title>
        <authorList>
            <consortium name="The Broad Institute Genomics Platform"/>
            <person name="Cuomo C."/>
            <person name="Litvintseva A."/>
            <person name="Chen Y."/>
            <person name="Heitman J."/>
            <person name="Sun S."/>
            <person name="Springer D."/>
            <person name="Dromer F."/>
            <person name="Young S."/>
            <person name="Zeng Q."/>
            <person name="Gargeya S."/>
            <person name="Abouelleil A."/>
            <person name="Alvarado L."/>
            <person name="Chapman S.B."/>
            <person name="Gainer-Dewar J."/>
            <person name="Goldberg J."/>
            <person name="Griggs A."/>
            <person name="Gujja S."/>
            <person name="Hansen M."/>
            <person name="Howarth C."/>
            <person name="Imamovic A."/>
            <person name="Larimer J."/>
            <person name="Murphy C."/>
            <person name="Naylor J."/>
            <person name="Pearson M."/>
            <person name="Priest M."/>
            <person name="Roberts A."/>
            <person name="Saif S."/>
            <person name="Shea T."/>
            <person name="Sykes S."/>
            <person name="Wortman J."/>
            <person name="Nusbaum C."/>
            <person name="Birren B."/>
        </authorList>
    </citation>
    <scope>NUCLEOTIDE SEQUENCE [LARGE SCALE GENOMIC DNA]</scope>
    <source>
        <strain evidence="4 5">EJB2</strain>
    </source>
</reference>
<dbReference type="Gene3D" id="3.20.20.80">
    <property type="entry name" value="Glycosidases"/>
    <property type="match status" value="1"/>
</dbReference>
<evidence type="ECO:0000259" key="3">
    <source>
        <dbReference type="SMART" id="SM00642"/>
    </source>
</evidence>
<dbReference type="CDD" id="cd11333">
    <property type="entry name" value="AmyAc_SI_OligoGlu_DGase"/>
    <property type="match status" value="1"/>
</dbReference>
<dbReference type="SUPFAM" id="SSF51445">
    <property type="entry name" value="(Trans)glycosidases"/>
    <property type="match status" value="1"/>
</dbReference>
<keyword evidence="5" id="KW-1185">Reference proteome</keyword>
<feature type="domain" description="Glycosyl hydrolase family 13 catalytic" evidence="3">
    <location>
        <begin position="23"/>
        <end position="447"/>
    </location>
</feature>
<dbReference type="EMBL" id="KN848707">
    <property type="protein sequence ID" value="KIR78735.1"/>
    <property type="molecule type" value="Genomic_DNA"/>
</dbReference>
<proteinExistence type="inferred from homology"/>
<dbReference type="PANTHER" id="PTHR10357:SF232">
    <property type="entry name" value="GLYCOSYL HYDROLASE FAMILY 13 CATALYTIC DOMAIN-CONTAINING PROTEIN"/>
    <property type="match status" value="1"/>
</dbReference>
<dbReference type="PANTHER" id="PTHR10357">
    <property type="entry name" value="ALPHA-AMYLASE FAMILY MEMBER"/>
    <property type="match status" value="1"/>
</dbReference>
<dbReference type="SMART" id="SM00642">
    <property type="entry name" value="Aamy"/>
    <property type="match status" value="1"/>
</dbReference>
<dbReference type="InterPro" id="IPR006047">
    <property type="entry name" value="GH13_cat_dom"/>
</dbReference>
<organism evidence="4 5">
    <name type="scientific">Cryptococcus gattii EJB2</name>
    <dbReference type="NCBI Taxonomy" id="1296103"/>
    <lineage>
        <taxon>Eukaryota</taxon>
        <taxon>Fungi</taxon>
        <taxon>Dikarya</taxon>
        <taxon>Basidiomycota</taxon>
        <taxon>Agaricomycotina</taxon>
        <taxon>Tremellomycetes</taxon>
        <taxon>Tremellales</taxon>
        <taxon>Cryptococcaceae</taxon>
        <taxon>Cryptococcus</taxon>
        <taxon>Cryptococcus gattii species complex</taxon>
    </lineage>
</organism>